<proteinExistence type="predicted"/>
<reference evidence="1" key="2">
    <citation type="submission" date="2025-03" db="EMBL/GenBank/DDBJ databases">
        <authorList>
            <consortium name="ELIXIR-Norway"/>
            <consortium name="Elixir Norway"/>
        </authorList>
    </citation>
    <scope>NUCLEOTIDE SEQUENCE</scope>
</reference>
<sequence>MNALSPQRRGTVLITAHEGCSAPGVSLCGCGPRSAALGGVGRFAVHRGRLSAAVDLGRPPSVVLAALQCTGGVSLRLWTSVGRPRWCWPLLSLLFVSPSPCSLAAGRRALWNIYAESLHFCCVEIRLFSPTRLFVHRCTSIGMHLWVLIIRSRITYFLTQTVPALAPGSPLRQLPYPSDIPTWL</sequence>
<dbReference type="EMBL" id="OX596092">
    <property type="protein sequence ID" value="CAN0563395.1"/>
    <property type="molecule type" value="Genomic_DNA"/>
</dbReference>
<name>A0AC60A6I4_RANTA</name>
<dbReference type="Proteomes" id="UP001162501">
    <property type="component" value="Chromosome 8"/>
</dbReference>
<reference evidence="1" key="1">
    <citation type="submission" date="2023-05" db="EMBL/GenBank/DDBJ databases">
        <authorList>
            <consortium name="ELIXIR-Norway"/>
        </authorList>
    </citation>
    <scope>NUCLEOTIDE SEQUENCE</scope>
</reference>
<evidence type="ECO:0000313" key="1">
    <source>
        <dbReference type="EMBL" id="CAN0563395.1"/>
    </source>
</evidence>
<accession>A0AC60A6I4</accession>
<gene>
    <name evidence="1" type="ORF">MRATA1EN22A_LOCUS27514</name>
</gene>
<protein>
    <submittedName>
        <fullName evidence="1">Uncharacterized protein</fullName>
    </submittedName>
</protein>
<evidence type="ECO:0000313" key="2">
    <source>
        <dbReference type="Proteomes" id="UP001162501"/>
    </source>
</evidence>
<organism evidence="1 2">
    <name type="scientific">Rangifer tarandus platyrhynchus</name>
    <name type="common">Svalbard reindeer</name>
    <dbReference type="NCBI Taxonomy" id="3082113"/>
    <lineage>
        <taxon>Eukaryota</taxon>
        <taxon>Metazoa</taxon>
        <taxon>Chordata</taxon>
        <taxon>Craniata</taxon>
        <taxon>Vertebrata</taxon>
        <taxon>Euteleostomi</taxon>
        <taxon>Mammalia</taxon>
        <taxon>Eutheria</taxon>
        <taxon>Laurasiatheria</taxon>
        <taxon>Artiodactyla</taxon>
        <taxon>Ruminantia</taxon>
        <taxon>Pecora</taxon>
        <taxon>Cervidae</taxon>
        <taxon>Odocoileinae</taxon>
        <taxon>Rangifer</taxon>
    </lineage>
</organism>